<dbReference type="STRING" id="342668.A0A1B8GQU8"/>
<dbReference type="EMBL" id="KV460218">
    <property type="protein sequence ID" value="OBT98205.1"/>
    <property type="molecule type" value="Genomic_DNA"/>
</dbReference>
<sequence length="195" mass="22142">MASQHILATPPSQDAILNSLLEGIRAYNARIPRLYVGTDSFDLDAEMPLLLNLPSAPLACREPVAEFKAVNAHFSAQVHAFFNAVHILEDMADKQSSDELDLIRRDENLQPVVIRIVDQSFDIYLDCWHRTFHTRRLTVKNPDSLPLLNRGTQLRVVPYQAYSSDMANMRPVSLRTLLELATRLPHLRELNCPCL</sequence>
<name>A0A1B8GQU8_9PEZI</name>
<accession>A0A1B8GQU8</accession>
<reference evidence="2" key="2">
    <citation type="journal article" date="2018" name="Nat. Commun.">
        <title>Extreme sensitivity to ultraviolet light in the fungal pathogen causing white-nose syndrome of bats.</title>
        <authorList>
            <person name="Palmer J.M."/>
            <person name="Drees K.P."/>
            <person name="Foster J.T."/>
            <person name="Lindner D.L."/>
        </authorList>
    </citation>
    <scope>NUCLEOTIDE SEQUENCE [LARGE SCALE GENOMIC DNA]</scope>
    <source>
        <strain evidence="2">UAMH 10579</strain>
    </source>
</reference>
<gene>
    <name evidence="1" type="ORF">VE01_03825</name>
</gene>
<dbReference type="AlphaFoldDB" id="A0A1B8GQU8"/>
<protein>
    <submittedName>
        <fullName evidence="1">Uncharacterized protein</fullName>
    </submittedName>
</protein>
<dbReference type="RefSeq" id="XP_018131938.1">
    <property type="nucleotide sequence ID" value="XM_018273307.1"/>
</dbReference>
<reference evidence="1 2" key="1">
    <citation type="submission" date="2016-03" db="EMBL/GenBank/DDBJ databases">
        <title>Comparative genomics of Pseudogymnoascus destructans, the fungus causing white-nose syndrome of bats.</title>
        <authorList>
            <person name="Palmer J.M."/>
            <person name="Drees K.P."/>
            <person name="Foster J.T."/>
            <person name="Lindner D.L."/>
        </authorList>
    </citation>
    <scope>NUCLEOTIDE SEQUENCE [LARGE SCALE GENOMIC DNA]</scope>
    <source>
        <strain evidence="1 2">UAMH 10579</strain>
    </source>
</reference>
<keyword evidence="2" id="KW-1185">Reference proteome</keyword>
<evidence type="ECO:0000313" key="2">
    <source>
        <dbReference type="Proteomes" id="UP000091956"/>
    </source>
</evidence>
<dbReference type="Proteomes" id="UP000091956">
    <property type="component" value="Unassembled WGS sequence"/>
</dbReference>
<proteinExistence type="predicted"/>
<evidence type="ECO:0000313" key="1">
    <source>
        <dbReference type="EMBL" id="OBT98205.1"/>
    </source>
</evidence>
<organism evidence="1 2">
    <name type="scientific">Pseudogymnoascus verrucosus</name>
    <dbReference type="NCBI Taxonomy" id="342668"/>
    <lineage>
        <taxon>Eukaryota</taxon>
        <taxon>Fungi</taxon>
        <taxon>Dikarya</taxon>
        <taxon>Ascomycota</taxon>
        <taxon>Pezizomycotina</taxon>
        <taxon>Leotiomycetes</taxon>
        <taxon>Thelebolales</taxon>
        <taxon>Thelebolaceae</taxon>
        <taxon>Pseudogymnoascus</taxon>
    </lineage>
</organism>
<dbReference type="GeneID" id="28837211"/>